<feature type="transmembrane region" description="Helical" evidence="2">
    <location>
        <begin position="642"/>
        <end position="668"/>
    </location>
</feature>
<feature type="transmembrane region" description="Helical" evidence="2">
    <location>
        <begin position="604"/>
        <end position="630"/>
    </location>
</feature>
<feature type="transmembrane region" description="Helical" evidence="2">
    <location>
        <begin position="722"/>
        <end position="740"/>
    </location>
</feature>
<evidence type="ECO:0000256" key="1">
    <source>
        <dbReference type="SAM" id="MobiDB-lite"/>
    </source>
</evidence>
<evidence type="ECO:0000313" key="3">
    <source>
        <dbReference type="EMBL" id="KAF0684702.1"/>
    </source>
</evidence>
<feature type="transmembrane region" description="Helical" evidence="2">
    <location>
        <begin position="974"/>
        <end position="994"/>
    </location>
</feature>
<evidence type="ECO:0000256" key="2">
    <source>
        <dbReference type="SAM" id="Phobius"/>
    </source>
</evidence>
<keyword evidence="2" id="KW-1133">Transmembrane helix</keyword>
<gene>
    <name evidence="3" type="ORF">As57867_023262</name>
</gene>
<feature type="region of interest" description="Disordered" evidence="1">
    <location>
        <begin position="1"/>
        <end position="23"/>
    </location>
</feature>
<dbReference type="AlphaFoldDB" id="A0A6A4XNS1"/>
<name>A0A6A4XNS1_9STRA</name>
<accession>A0A6A4XNS1</accession>
<feature type="compositionally biased region" description="Acidic residues" evidence="1">
    <location>
        <begin position="919"/>
        <end position="928"/>
    </location>
</feature>
<reference evidence="3" key="1">
    <citation type="submission" date="2019-06" db="EMBL/GenBank/DDBJ databases">
        <title>Genomics analysis of Aphanomyces spp. identifies a new class of oomycete effector associated with host adaptation.</title>
        <authorList>
            <person name="Gaulin E."/>
        </authorList>
    </citation>
    <scope>NUCLEOTIDE SEQUENCE</scope>
    <source>
        <strain evidence="3">CBS 578.67</strain>
    </source>
</reference>
<sequence length="1179" mass="130618">MRVHPLGDNLRGPTEAKVEGHRESRPSWPRAALGCLYLGLTTASSTYFLVQLDPSFQNDLWWINYSPSGHQALTVDVFNTILATQSTGTVDFLVPHLAMDKRYDDPQSTTEMHLTYARRLVLLELTSVEYAVANLRTLTPKWLPSMSTQYCWVDVHHEFEIARSAVRQQRCLDRYAANGAVYFETILRNQHWDEFIQMYGGDEGVFTVVLQWGLEEVPSGLVWLAATAAARGQTSIDQEIAYWHTHNITHFQLQWQNSIQTGLTESMQLVNALGLSHELELKKISETDEAWSSILMNCEILNDFLTLQYFNRSLIRSVSNSFAKPPVINPEDLLGLQDSNGNYVNQIELFRTAIGPFLAVDMYYVDVPLPVVAFYTAFQEALHAALATKPALQTQFDALATVTLQPTPPEWTVDPTLLFVGGNPMCLFGEPLPYVQETFGFFDTCTSQSPLSVTVNPYAAVFAAVAMDTVDVDATCGMQPSVACQPYVHDAVKTTASLFATSSSSLSLAALVNASTASIATLRVGLVQFATNPDGSQWTLLQQPLVDASPWGFYGCVMLYDWVQGRREVVSFEGDLSSVVLISTTESPVSYPSNANLTTSATRLIYFLVVYTSLVLAVLACSCVVAALLLRLRVEGANFVWFNRIAGFIWLGRPLLFIRGIAAVLVLSTTQLQLVETSTAAPHTHFEFVPRSVLATMVFAGEATWILYVAQDFLTIVLNRFTKVYGPLSCLFGWVALVLVEVARPVRPIATLDRHCTAKDMDKSVQCTSGVLQIGSLDRLSYIVLNLAAALAAALAFGYLYVHKLQKRHAMDGDADRVSTRHLLGVADTYLASCRHVMGHTSWALDKVSCLMAGLVPLKWGRLYFTFDIKLWVLHRDGGTSWTTKRFTHHVPRHMSLRLASRDVNHLDWRTDQAKANDESDDSDDENSDAGGCMNRMRRVTTRATEWMAAIVPPRVLGLLARFAAALMACLRRLLPAFGMLYAAASIVGSVSYIQVSQVNLANDLFWANFNTTGAHVFIATWLTKQLLLGVRDGTTTSLSHASVSLDDPFAVSPAILNPVSNYGAWIQNAELHSIDGTIRSLRISDACTAPWIFTQYCYVDFQQQWQLANSAARQRRCQAMTANGAVFLESILRNIPFADFYSCWGPAYESAIAHDLRQSTPGQMWLAAIASSADKLPV</sequence>
<protein>
    <submittedName>
        <fullName evidence="3">Uncharacterized protein</fullName>
    </submittedName>
</protein>
<feature type="non-terminal residue" evidence="3">
    <location>
        <position position="1179"/>
    </location>
</feature>
<feature type="region of interest" description="Disordered" evidence="1">
    <location>
        <begin position="913"/>
        <end position="932"/>
    </location>
</feature>
<feature type="transmembrane region" description="Helical" evidence="2">
    <location>
        <begin position="780"/>
        <end position="802"/>
    </location>
</feature>
<comment type="caution">
    <text evidence="3">The sequence shown here is derived from an EMBL/GenBank/DDBJ whole genome shotgun (WGS) entry which is preliminary data.</text>
</comment>
<organism evidence="3">
    <name type="scientific">Aphanomyces stellatus</name>
    <dbReference type="NCBI Taxonomy" id="120398"/>
    <lineage>
        <taxon>Eukaryota</taxon>
        <taxon>Sar</taxon>
        <taxon>Stramenopiles</taxon>
        <taxon>Oomycota</taxon>
        <taxon>Saprolegniomycetes</taxon>
        <taxon>Saprolegniales</taxon>
        <taxon>Verrucalvaceae</taxon>
        <taxon>Aphanomyces</taxon>
    </lineage>
</organism>
<feature type="transmembrane region" description="Helical" evidence="2">
    <location>
        <begin position="688"/>
        <end position="710"/>
    </location>
</feature>
<dbReference type="OrthoDB" id="73567at2759"/>
<proteinExistence type="predicted"/>
<keyword evidence="2" id="KW-0472">Membrane</keyword>
<feature type="compositionally biased region" description="Basic and acidic residues" evidence="1">
    <location>
        <begin position="14"/>
        <end position="23"/>
    </location>
</feature>
<keyword evidence="2" id="KW-0812">Transmembrane</keyword>
<dbReference type="EMBL" id="VJMH01007257">
    <property type="protein sequence ID" value="KAF0684702.1"/>
    <property type="molecule type" value="Genomic_DNA"/>
</dbReference>